<comment type="caution">
    <text evidence="12">The sequence shown here is derived from an EMBL/GenBank/DDBJ whole genome shotgun (WGS) entry which is preliminary data.</text>
</comment>
<feature type="region of interest" description="Disordered" evidence="11">
    <location>
        <begin position="92"/>
        <end position="112"/>
    </location>
</feature>
<evidence type="ECO:0000256" key="6">
    <source>
        <dbReference type="ARBA" id="ARBA00022801"/>
    </source>
</evidence>
<evidence type="ECO:0000256" key="10">
    <source>
        <dbReference type="RuleBase" id="RU361208"/>
    </source>
</evidence>
<comment type="subcellular location">
    <subcellularLocation>
        <location evidence="2 10">Secreted</location>
    </subcellularLocation>
</comment>
<dbReference type="Pfam" id="PF07335">
    <property type="entry name" value="Glyco_hydro_75"/>
    <property type="match status" value="2"/>
</dbReference>
<name>A0ABR1TWP9_9PEZI</name>
<keyword evidence="4" id="KW-0964">Secreted</keyword>
<keyword evidence="8 10" id="KW-0326">Glycosidase</keyword>
<feature type="compositionally biased region" description="Polar residues" evidence="11">
    <location>
        <begin position="103"/>
        <end position="112"/>
    </location>
</feature>
<dbReference type="InterPro" id="IPR009939">
    <property type="entry name" value="Chitosanase_fungal"/>
</dbReference>
<dbReference type="Proteomes" id="UP001480595">
    <property type="component" value="Unassembled WGS sequence"/>
</dbReference>
<keyword evidence="6 10" id="KW-0378">Hydrolase</keyword>
<feature type="signal peptide" evidence="10">
    <location>
        <begin position="1"/>
        <end position="22"/>
    </location>
</feature>
<dbReference type="GeneID" id="92096488"/>
<comment type="similarity">
    <text evidence="3 10">Belongs to the glycosyl hydrolase 75 family.</text>
</comment>
<protein>
    <recommendedName>
        <fullName evidence="10">Endo-chitosanase</fullName>
        <ecNumber evidence="10">3.2.1.132</ecNumber>
    </recommendedName>
</protein>
<evidence type="ECO:0000256" key="2">
    <source>
        <dbReference type="ARBA" id="ARBA00004613"/>
    </source>
</evidence>
<evidence type="ECO:0000256" key="3">
    <source>
        <dbReference type="ARBA" id="ARBA00007799"/>
    </source>
</evidence>
<keyword evidence="13" id="KW-1185">Reference proteome</keyword>
<comment type="function">
    <text evidence="10">Chitosanase catalyzing the endo-type cleavage of chitosan, the deacylated form of chitin. Chitosanase may be crucial in the degradation of the deacetylated portion of chitin in the fungal cell wall.</text>
</comment>
<dbReference type="RefSeq" id="XP_066712535.1">
    <property type="nucleotide sequence ID" value="XM_066863425.1"/>
</dbReference>
<evidence type="ECO:0000256" key="8">
    <source>
        <dbReference type="ARBA" id="ARBA00023295"/>
    </source>
</evidence>
<accession>A0ABR1TWP9</accession>
<keyword evidence="5 10" id="KW-0732">Signal</keyword>
<reference evidence="12 13" key="1">
    <citation type="submission" date="2023-01" db="EMBL/GenBank/DDBJ databases">
        <title>Analysis of 21 Apiospora genomes using comparative genomics revels a genus with tremendous synthesis potential of carbohydrate active enzymes and secondary metabolites.</title>
        <authorList>
            <person name="Sorensen T."/>
        </authorList>
    </citation>
    <scope>NUCLEOTIDE SEQUENCE [LARGE SCALE GENOMIC DNA]</scope>
    <source>
        <strain evidence="12 13">CBS 135458</strain>
    </source>
</reference>
<evidence type="ECO:0000313" key="13">
    <source>
        <dbReference type="Proteomes" id="UP001480595"/>
    </source>
</evidence>
<dbReference type="EC" id="3.2.1.132" evidence="10"/>
<evidence type="ECO:0000256" key="5">
    <source>
        <dbReference type="ARBA" id="ARBA00022729"/>
    </source>
</evidence>
<organism evidence="12 13">
    <name type="scientific">Apiospora phragmitis</name>
    <dbReference type="NCBI Taxonomy" id="2905665"/>
    <lineage>
        <taxon>Eukaryota</taxon>
        <taxon>Fungi</taxon>
        <taxon>Dikarya</taxon>
        <taxon>Ascomycota</taxon>
        <taxon>Pezizomycotina</taxon>
        <taxon>Sordariomycetes</taxon>
        <taxon>Xylariomycetidae</taxon>
        <taxon>Amphisphaeriales</taxon>
        <taxon>Apiosporaceae</taxon>
        <taxon>Apiospora</taxon>
    </lineage>
</organism>
<evidence type="ECO:0000256" key="7">
    <source>
        <dbReference type="ARBA" id="ARBA00023277"/>
    </source>
</evidence>
<evidence type="ECO:0000256" key="9">
    <source>
        <dbReference type="ARBA" id="ARBA00023326"/>
    </source>
</evidence>
<dbReference type="PANTHER" id="PTHR42061">
    <property type="entry name" value="ENDO-CHITOSANASE"/>
    <property type="match status" value="1"/>
</dbReference>
<keyword evidence="7" id="KW-0119">Carbohydrate metabolism</keyword>
<dbReference type="PANTHER" id="PTHR42061:SF6">
    <property type="entry name" value="ENDO-CHITOSANASE"/>
    <property type="match status" value="1"/>
</dbReference>
<evidence type="ECO:0000256" key="11">
    <source>
        <dbReference type="SAM" id="MobiDB-lite"/>
    </source>
</evidence>
<proteinExistence type="inferred from homology"/>
<gene>
    <name evidence="12" type="ORF">PG994_012016</name>
</gene>
<keyword evidence="9 10" id="KW-0624">Polysaccharide degradation</keyword>
<evidence type="ECO:0000256" key="4">
    <source>
        <dbReference type="ARBA" id="ARBA00022525"/>
    </source>
</evidence>
<evidence type="ECO:0000313" key="12">
    <source>
        <dbReference type="EMBL" id="KAK8050286.1"/>
    </source>
</evidence>
<comment type="catalytic activity">
    <reaction evidence="1 10">
        <text>Endohydrolysis of beta-(1-&gt;4)-linkages between D-glucosamine residues in a partly acetylated chitosan.</text>
        <dbReference type="EC" id="3.2.1.132"/>
    </reaction>
</comment>
<evidence type="ECO:0000256" key="1">
    <source>
        <dbReference type="ARBA" id="ARBA00000405"/>
    </source>
</evidence>
<feature type="chain" id="PRO_5044953986" description="Endo-chitosanase" evidence="10">
    <location>
        <begin position="23"/>
        <end position="328"/>
    </location>
</feature>
<sequence>MLSQTTLQLLATSLALAPFAAARDVPANVRNFYNTVKGRGQCPNKLATGFYAKDNGPNTFSYCQDSSSNVLYIQGTGGALADMDIDCDGRQGGPADDGRCGKSSDTQSTTSFADTARGYNKGISDLDAKIHPYVVFGNSGSKAGYKTFDPLAHGVKPLSIMAVVCGDKLVCVIPLPPSLPSFCTESSITVEKESVVVDKKLFKKKIYGIWGDENGDDGSKSMVGEASISLATACYGKSINGNSGHDETDVLYIAFPGSEAVPGASGAAWAASSYDAFEKSIQAKGDQLIQRLGGGGGSPTTTAGQPKPTCSWSGHCLGELTTNHYFLA</sequence>
<dbReference type="EMBL" id="JAQQWL010000011">
    <property type="protein sequence ID" value="KAK8050286.1"/>
    <property type="molecule type" value="Genomic_DNA"/>
</dbReference>